<keyword evidence="1" id="KW-0732">Signal</keyword>
<name>A0ABQ2RRI2_9DEIO</name>
<feature type="chain" id="PRO_5045204610" evidence="1">
    <location>
        <begin position="23"/>
        <end position="68"/>
    </location>
</feature>
<protein>
    <submittedName>
        <fullName evidence="2">Uncharacterized protein</fullName>
    </submittedName>
</protein>
<keyword evidence="3" id="KW-1185">Reference proteome</keyword>
<dbReference type="Proteomes" id="UP000634308">
    <property type="component" value="Unassembled WGS sequence"/>
</dbReference>
<evidence type="ECO:0000313" key="2">
    <source>
        <dbReference type="EMBL" id="GGR52679.1"/>
    </source>
</evidence>
<comment type="caution">
    <text evidence="2">The sequence shown here is derived from an EMBL/GenBank/DDBJ whole genome shotgun (WGS) entry which is preliminary data.</text>
</comment>
<dbReference type="EMBL" id="BMQM01000006">
    <property type="protein sequence ID" value="GGR52679.1"/>
    <property type="molecule type" value="Genomic_DNA"/>
</dbReference>
<accession>A0ABQ2RRI2</accession>
<evidence type="ECO:0000313" key="3">
    <source>
        <dbReference type="Proteomes" id="UP000634308"/>
    </source>
</evidence>
<evidence type="ECO:0000256" key="1">
    <source>
        <dbReference type="SAM" id="SignalP"/>
    </source>
</evidence>
<feature type="signal peptide" evidence="1">
    <location>
        <begin position="1"/>
        <end position="22"/>
    </location>
</feature>
<organism evidence="2 3">
    <name type="scientific">Deinococcus seoulensis</name>
    <dbReference type="NCBI Taxonomy" id="1837379"/>
    <lineage>
        <taxon>Bacteria</taxon>
        <taxon>Thermotogati</taxon>
        <taxon>Deinococcota</taxon>
        <taxon>Deinococci</taxon>
        <taxon>Deinococcales</taxon>
        <taxon>Deinococcaceae</taxon>
        <taxon>Deinococcus</taxon>
    </lineage>
</organism>
<gene>
    <name evidence="2" type="ORF">GCM10008959_12620</name>
</gene>
<proteinExistence type="predicted"/>
<sequence>MYTRIRSRVTARGACRARRALAVALSVPGAAGGTGQPLTLGGRFRVVQKAWMVRMASRNCVKSMGLMT</sequence>
<reference evidence="3" key="1">
    <citation type="journal article" date="2019" name="Int. J. Syst. Evol. Microbiol.">
        <title>The Global Catalogue of Microorganisms (GCM) 10K type strain sequencing project: providing services to taxonomists for standard genome sequencing and annotation.</title>
        <authorList>
            <consortium name="The Broad Institute Genomics Platform"/>
            <consortium name="The Broad Institute Genome Sequencing Center for Infectious Disease"/>
            <person name="Wu L."/>
            <person name="Ma J."/>
        </authorList>
    </citation>
    <scope>NUCLEOTIDE SEQUENCE [LARGE SCALE GENOMIC DNA]</scope>
    <source>
        <strain evidence="3">JCM 31404</strain>
    </source>
</reference>